<name>W2KJK0_PHYNI</name>
<dbReference type="Proteomes" id="UP000054423">
    <property type="component" value="Unassembled WGS sequence"/>
</dbReference>
<protein>
    <submittedName>
        <fullName evidence="1">Uncharacterized protein</fullName>
    </submittedName>
</protein>
<proteinExistence type="predicted"/>
<dbReference type="VEuPathDB" id="FungiDB:PPTG_22350"/>
<dbReference type="AlphaFoldDB" id="W2KJK0"/>
<reference evidence="1" key="1">
    <citation type="submission" date="2013-11" db="EMBL/GenBank/DDBJ databases">
        <title>The Genome Sequence of Phytophthora parasitica CHvinca01.</title>
        <authorList>
            <consortium name="The Broad Institute Genomics Platform"/>
            <person name="Russ C."/>
            <person name="Tyler B."/>
            <person name="Panabieres F."/>
            <person name="Shan W."/>
            <person name="Tripathy S."/>
            <person name="Grunwald N."/>
            <person name="Machado M."/>
            <person name="Johnson C.S."/>
            <person name="Arredondo F."/>
            <person name="Hong C."/>
            <person name="Coffey M."/>
            <person name="Young S.K."/>
            <person name="Zeng Q."/>
            <person name="Gargeya S."/>
            <person name="Fitzgerald M."/>
            <person name="Abouelleil A."/>
            <person name="Alvarado L."/>
            <person name="Chapman S.B."/>
            <person name="Gainer-Dewar J."/>
            <person name="Goldberg J."/>
            <person name="Griggs A."/>
            <person name="Gujja S."/>
            <person name="Hansen M."/>
            <person name="Howarth C."/>
            <person name="Imamovic A."/>
            <person name="Ireland A."/>
            <person name="Larimer J."/>
            <person name="McCowan C."/>
            <person name="Murphy C."/>
            <person name="Pearson M."/>
            <person name="Poon T.W."/>
            <person name="Priest M."/>
            <person name="Roberts A."/>
            <person name="Saif S."/>
            <person name="Shea T."/>
            <person name="Sykes S."/>
            <person name="Wortman J."/>
            <person name="Nusbaum C."/>
            <person name="Birren B."/>
        </authorList>
    </citation>
    <scope>NUCLEOTIDE SEQUENCE [LARGE SCALE GENOMIC DNA]</scope>
    <source>
        <strain evidence="1">CHvinca01</strain>
    </source>
</reference>
<organism evidence="1">
    <name type="scientific">Phytophthora nicotianae</name>
    <name type="common">Potato buckeye rot agent</name>
    <name type="synonym">Phytophthora parasitica</name>
    <dbReference type="NCBI Taxonomy" id="4792"/>
    <lineage>
        <taxon>Eukaryota</taxon>
        <taxon>Sar</taxon>
        <taxon>Stramenopiles</taxon>
        <taxon>Oomycota</taxon>
        <taxon>Peronosporomycetes</taxon>
        <taxon>Peronosporales</taxon>
        <taxon>Peronosporaceae</taxon>
        <taxon>Phytophthora</taxon>
    </lineage>
</organism>
<sequence length="64" mass="7529">MDIYYGRYPDRLKTIEKLLDVSPECILRFASKMTTNSQTQWTALKEKYATILDQDIFDEIPPRG</sequence>
<accession>W2KJK0</accession>
<evidence type="ECO:0000313" key="1">
    <source>
        <dbReference type="EMBL" id="ETL84804.1"/>
    </source>
</evidence>
<dbReference type="EMBL" id="KI681737">
    <property type="protein sequence ID" value="ETL84804.1"/>
    <property type="molecule type" value="Genomic_DNA"/>
</dbReference>
<gene>
    <name evidence="1" type="ORF">L917_15493</name>
</gene>